<accession>A0A2A5JFN6</accession>
<comment type="similarity">
    <text evidence="1">Belongs to the AB hydrolase superfamily.</text>
</comment>
<dbReference type="InterPro" id="IPR029058">
    <property type="entry name" value="AB_hydrolase_fold"/>
</dbReference>
<evidence type="ECO:0008006" key="5">
    <source>
        <dbReference type="Google" id="ProtNLM"/>
    </source>
</evidence>
<dbReference type="EMBL" id="NOVD01000003">
    <property type="protein sequence ID" value="PCK28196.1"/>
    <property type="molecule type" value="Genomic_DNA"/>
</dbReference>
<name>A0A2A5JFN6_RHOSG</name>
<reference evidence="3 4" key="1">
    <citation type="submission" date="2017-07" db="EMBL/GenBank/DDBJ databases">
        <title>Draft sequence of Rhodococcus enclensis 23b-28.</title>
        <authorList>
            <person name="Besaury L."/>
            <person name="Sancelme M."/>
            <person name="Amato P."/>
            <person name="Lallement A."/>
            <person name="Delort A.-M."/>
        </authorList>
    </citation>
    <scope>NUCLEOTIDE SEQUENCE [LARGE SCALE GENOMIC DNA]</scope>
    <source>
        <strain evidence="3 4">23b-28</strain>
    </source>
</reference>
<dbReference type="InterPro" id="IPR050261">
    <property type="entry name" value="FrsA_esterase"/>
</dbReference>
<dbReference type="Gene3D" id="3.40.50.1820">
    <property type="entry name" value="alpha/beta hydrolase"/>
    <property type="match status" value="1"/>
</dbReference>
<sequence>MSYEFPVDHRGLFEERTGQFLSFGLPVSDLEELRASIHSTWADAPGGWSYEWSALAAKYSADGNHSLAAMIYGIAKFPVLANDSRRRALQNQVDEYVKAAPGFGLEFERRILSLPYRSGEIELPVHILSVDGRYEDAPVLLLSGGVDGWKMDMHPLVSAFAKNAGVTVVAFDQPGTGESPVPLDAFGDEVIDGLVATARALGNGQVAHLGVSFGGNFAVRSGLTGAVDAVINIGAPVKGAFETANAERLVYGMGDIVGNALGFDAPATKDALVQGLRAFDRSALMTADDGRTPMLVVNGADDVHIPLSDTTLFEERPNTQVHVIPDAGHCAVTKLPELTPMMIDWLRDALSGTAPRTGR</sequence>
<proteinExistence type="inferred from homology"/>
<comment type="caution">
    <text evidence="3">The sequence shown here is derived from an EMBL/GenBank/DDBJ whole genome shotgun (WGS) entry which is preliminary data.</text>
</comment>
<protein>
    <recommendedName>
        <fullName evidence="5">Alpha/beta fold hydrolase</fullName>
    </recommendedName>
</protein>
<evidence type="ECO:0000313" key="4">
    <source>
        <dbReference type="Proteomes" id="UP000230886"/>
    </source>
</evidence>
<gene>
    <name evidence="3" type="ORF">CHR55_07145</name>
</gene>
<dbReference type="Pfam" id="PF06500">
    <property type="entry name" value="FrsA-like"/>
    <property type="match status" value="1"/>
</dbReference>
<dbReference type="AlphaFoldDB" id="A0A2A5JFN6"/>
<evidence type="ECO:0000256" key="2">
    <source>
        <dbReference type="ARBA" id="ARBA00022801"/>
    </source>
</evidence>
<dbReference type="SUPFAM" id="SSF53474">
    <property type="entry name" value="alpha/beta-Hydrolases"/>
    <property type="match status" value="1"/>
</dbReference>
<dbReference type="Proteomes" id="UP000230886">
    <property type="component" value="Unassembled WGS sequence"/>
</dbReference>
<dbReference type="GO" id="GO:0016787">
    <property type="term" value="F:hydrolase activity"/>
    <property type="evidence" value="ECO:0007669"/>
    <property type="project" value="UniProtKB-KW"/>
</dbReference>
<evidence type="ECO:0000313" key="3">
    <source>
        <dbReference type="EMBL" id="PCK28196.1"/>
    </source>
</evidence>
<dbReference type="PANTHER" id="PTHR22946">
    <property type="entry name" value="DIENELACTONE HYDROLASE DOMAIN-CONTAINING PROTEIN-RELATED"/>
    <property type="match status" value="1"/>
</dbReference>
<dbReference type="PANTHER" id="PTHR22946:SF12">
    <property type="entry name" value="CONIDIAL PIGMENT BIOSYNTHESIS PROTEIN AYG1 (AFU_ORTHOLOGUE AFUA_2G17550)"/>
    <property type="match status" value="1"/>
</dbReference>
<organism evidence="3 4">
    <name type="scientific">Rhodococcus qingshengii</name>
    <dbReference type="NCBI Taxonomy" id="334542"/>
    <lineage>
        <taxon>Bacteria</taxon>
        <taxon>Bacillati</taxon>
        <taxon>Actinomycetota</taxon>
        <taxon>Actinomycetes</taxon>
        <taxon>Mycobacteriales</taxon>
        <taxon>Nocardiaceae</taxon>
        <taxon>Rhodococcus</taxon>
        <taxon>Rhodococcus erythropolis group</taxon>
    </lineage>
</organism>
<dbReference type="RefSeq" id="WP_099697183.1">
    <property type="nucleotide sequence ID" value="NZ_NOVD01000003.1"/>
</dbReference>
<evidence type="ECO:0000256" key="1">
    <source>
        <dbReference type="ARBA" id="ARBA00008645"/>
    </source>
</evidence>
<dbReference type="InterPro" id="IPR010520">
    <property type="entry name" value="FrsA-like"/>
</dbReference>
<keyword evidence="2" id="KW-0378">Hydrolase</keyword>